<dbReference type="KEGG" id="mig:Metig_1586"/>
<dbReference type="InterPro" id="IPR002738">
    <property type="entry name" value="RNase_P_p30"/>
</dbReference>
<dbReference type="InterPro" id="IPR016195">
    <property type="entry name" value="Pol/histidinol_Pase-like"/>
</dbReference>
<dbReference type="SUPFAM" id="SSF89550">
    <property type="entry name" value="PHP domain-like"/>
    <property type="match status" value="1"/>
</dbReference>
<dbReference type="HAMAP" id="MF_00756">
    <property type="entry name" value="RNase_P_3"/>
    <property type="match status" value="1"/>
</dbReference>
<evidence type="ECO:0000313" key="8">
    <source>
        <dbReference type="Proteomes" id="UP000009227"/>
    </source>
</evidence>
<keyword evidence="8" id="KW-1185">Reference proteome</keyword>
<comment type="subunit">
    <text evidence="6">Consists of a catalytic RNA component and at least 4-5 protein subunits.</text>
</comment>
<dbReference type="Pfam" id="PF01876">
    <property type="entry name" value="RNase_P_p30"/>
    <property type="match status" value="1"/>
</dbReference>
<evidence type="ECO:0000256" key="1">
    <source>
        <dbReference type="ARBA" id="ARBA00022490"/>
    </source>
</evidence>
<dbReference type="GeneID" id="10644459"/>
<dbReference type="OrthoDB" id="85765at2157"/>
<protein>
    <recommendedName>
        <fullName evidence="6">Ribonuclease P protein component 3</fullName>
        <shortName evidence="6">RNase P component 3</shortName>
        <ecNumber evidence="6">3.1.26.5</ecNumber>
    </recommendedName>
    <alternativeName>
        <fullName evidence="6">Rpp30</fullName>
    </alternativeName>
</protein>
<dbReference type="Proteomes" id="UP000009227">
    <property type="component" value="Chromosome"/>
</dbReference>
<keyword evidence="5 6" id="KW-0378">Hydrolase</keyword>
<dbReference type="GO" id="GO:0004526">
    <property type="term" value="F:ribonuclease P activity"/>
    <property type="evidence" value="ECO:0007669"/>
    <property type="project" value="UniProtKB-UniRule"/>
</dbReference>
<comment type="similarity">
    <text evidence="6">Belongs to the eukaryotic/archaeal RNase P protein component 3 family.</text>
</comment>
<keyword evidence="4 6" id="KW-0255">Endonuclease</keyword>
<dbReference type="EC" id="3.1.26.5" evidence="6"/>
<dbReference type="EMBL" id="CP002737">
    <property type="protein sequence ID" value="AEF97119.1"/>
    <property type="molecule type" value="Genomic_DNA"/>
</dbReference>
<keyword evidence="1 6" id="KW-0963">Cytoplasm</keyword>
<dbReference type="AlphaFoldDB" id="F6BBB2"/>
<dbReference type="Gene3D" id="3.20.20.140">
    <property type="entry name" value="Metal-dependent hydrolases"/>
    <property type="match status" value="1"/>
</dbReference>
<dbReference type="NCBIfam" id="NF046108">
    <property type="entry name" value="RNaseP3Mthcoc"/>
    <property type="match status" value="1"/>
</dbReference>
<sequence length="233" mass="27113">MKAVDINRIDNEEGIKRLKKMGWFGAIYTQYHDEFDEEKLNKVIELGEQYGLKIYSGIKIRTQSSKELRNLVRKYRNRFHLVLVEGGVEKVNRSALEMHDVDILSTPELNRKDSGIDHVLARLASVHRVAIELNFNEALTAKNYERARILMAFRRNLKLAKKFDAPVVISSDANDIYTIKSPYDLRAFLNTLVEPEYAKKIIETTYKIAEYRAYLKKKNVVRFGVEIVEDDEV</sequence>
<organism evidence="8">
    <name type="scientific">Methanotorris igneus (strain DSM 5666 / JCM 11834 / Kol 5)</name>
    <dbReference type="NCBI Taxonomy" id="880724"/>
    <lineage>
        <taxon>Archaea</taxon>
        <taxon>Methanobacteriati</taxon>
        <taxon>Methanobacteriota</taxon>
        <taxon>Methanomada group</taxon>
        <taxon>Methanococci</taxon>
        <taxon>Methanococcales</taxon>
        <taxon>Methanocaldococcaceae</taxon>
        <taxon>Methanotorris</taxon>
    </lineage>
</organism>
<keyword evidence="2 6" id="KW-0819">tRNA processing</keyword>
<dbReference type="GO" id="GO:0005737">
    <property type="term" value="C:cytoplasm"/>
    <property type="evidence" value="ECO:0007669"/>
    <property type="project" value="UniProtKB-SubCell"/>
</dbReference>
<evidence type="ECO:0000256" key="6">
    <source>
        <dbReference type="HAMAP-Rule" id="MF_00756"/>
    </source>
</evidence>
<gene>
    <name evidence="6" type="primary">rnp3</name>
    <name evidence="7" type="ordered locus">Metig_1586</name>
</gene>
<evidence type="ECO:0000313" key="7">
    <source>
        <dbReference type="EMBL" id="AEF97119.1"/>
    </source>
</evidence>
<comment type="subcellular location">
    <subcellularLocation>
        <location evidence="6">Cytoplasm</location>
    </subcellularLocation>
</comment>
<evidence type="ECO:0000256" key="2">
    <source>
        <dbReference type="ARBA" id="ARBA00022694"/>
    </source>
</evidence>
<dbReference type="STRING" id="880724.Metig_1586"/>
<proteinExistence type="inferred from homology"/>
<dbReference type="RefSeq" id="WP_013799712.1">
    <property type="nucleotide sequence ID" value="NC_015562.1"/>
</dbReference>
<reference evidence="7 8" key="1">
    <citation type="submission" date="2011-05" db="EMBL/GenBank/DDBJ databases">
        <title>Complete sequence of Methanotorris igneus Kol 5.</title>
        <authorList>
            <consortium name="US DOE Joint Genome Institute"/>
            <person name="Lucas S."/>
            <person name="Han J."/>
            <person name="Lapidus A."/>
            <person name="Cheng J.-F."/>
            <person name="Goodwin L."/>
            <person name="Pitluck S."/>
            <person name="Peters L."/>
            <person name="Mikhailova N."/>
            <person name="Chertkov O."/>
            <person name="Han C."/>
            <person name="Tapia R."/>
            <person name="Land M."/>
            <person name="Hauser L."/>
            <person name="Kyrpides N."/>
            <person name="Ivanova N."/>
            <person name="Pagani I."/>
            <person name="Sieprawska-Lupa M."/>
            <person name="Whitman W."/>
            <person name="Woyke T."/>
        </authorList>
    </citation>
    <scope>NUCLEOTIDE SEQUENCE [LARGE SCALE GENOMIC DNA]</scope>
    <source>
        <strain evidence="8">DSM 5666 / JCM 11834 / Kol 5</strain>
    </source>
</reference>
<name>F6BBB2_METIK</name>
<dbReference type="GO" id="GO:0001682">
    <property type="term" value="P:tRNA 5'-leader removal"/>
    <property type="evidence" value="ECO:0007669"/>
    <property type="project" value="UniProtKB-UniRule"/>
</dbReference>
<dbReference type="GO" id="GO:0030677">
    <property type="term" value="C:ribonuclease P complex"/>
    <property type="evidence" value="ECO:0007669"/>
    <property type="project" value="UniProtKB-UniRule"/>
</dbReference>
<evidence type="ECO:0000256" key="3">
    <source>
        <dbReference type="ARBA" id="ARBA00022722"/>
    </source>
</evidence>
<evidence type="ECO:0000256" key="5">
    <source>
        <dbReference type="ARBA" id="ARBA00022801"/>
    </source>
</evidence>
<comment type="function">
    <text evidence="6">Part of ribonuclease P, a protein complex that generates mature tRNA molecules by cleaving their 5'-ends.</text>
</comment>
<comment type="catalytic activity">
    <reaction evidence="6">
        <text>Endonucleolytic cleavage of RNA, removing 5'-extranucleotides from tRNA precursor.</text>
        <dbReference type="EC" id="3.1.26.5"/>
    </reaction>
</comment>
<accession>F6BBB2</accession>
<evidence type="ECO:0000256" key="4">
    <source>
        <dbReference type="ARBA" id="ARBA00022759"/>
    </source>
</evidence>
<dbReference type="HOGENOM" id="CLU_074509_0_0_2"/>
<dbReference type="InterPro" id="IPR023539">
    <property type="entry name" value="RNase_P_comp-3_arc"/>
</dbReference>
<keyword evidence="3 6" id="KW-0540">Nuclease</keyword>